<dbReference type="SUPFAM" id="SSF81301">
    <property type="entry name" value="Nucleotidyltransferase"/>
    <property type="match status" value="1"/>
</dbReference>
<dbReference type="EMBL" id="DTFF01000024">
    <property type="protein sequence ID" value="HGI87342.1"/>
    <property type="molecule type" value="Genomic_DNA"/>
</dbReference>
<organism evidence="1">
    <name type="scientific">Ignisphaera aggregans</name>
    <dbReference type="NCBI Taxonomy" id="334771"/>
    <lineage>
        <taxon>Archaea</taxon>
        <taxon>Thermoproteota</taxon>
        <taxon>Thermoprotei</taxon>
        <taxon>Desulfurococcales</taxon>
        <taxon>Desulfurococcaceae</taxon>
        <taxon>Ignisphaera</taxon>
    </lineage>
</organism>
<dbReference type="GO" id="GO:0016740">
    <property type="term" value="F:transferase activity"/>
    <property type="evidence" value="ECO:0007669"/>
    <property type="project" value="UniProtKB-KW"/>
</dbReference>
<dbReference type="AlphaFoldDB" id="A0A7C4FAT1"/>
<dbReference type="InterPro" id="IPR043519">
    <property type="entry name" value="NT_sf"/>
</dbReference>
<sequence length="189" mass="21484">MQYTLRHIAKVLEEIAKEGIEGILIGDTCLNIELGNKFFEGDLDLFVTSLSPLMESTRIITVAEERGWSTGITELGTPSITVTVDDTDITVELYENIMDFYIPQEIIDLCQQEYNIEGNKIKCLSKECWFALKARRGASQDLNKISFALELLEKSGIKIDKNKLKKAIEAFSEDAYYIYDRLRSIGLRV</sequence>
<protein>
    <submittedName>
        <fullName evidence="1">Nucleotidyltransferase</fullName>
    </submittedName>
</protein>
<dbReference type="InterPro" id="IPR018700">
    <property type="entry name" value="DUF2204"/>
</dbReference>
<keyword evidence="1" id="KW-0808">Transferase</keyword>
<comment type="caution">
    <text evidence="1">The sequence shown here is derived from an EMBL/GenBank/DDBJ whole genome shotgun (WGS) entry which is preliminary data.</text>
</comment>
<name>A0A7C4FAT1_9CREN</name>
<evidence type="ECO:0000313" key="1">
    <source>
        <dbReference type="EMBL" id="HGI87342.1"/>
    </source>
</evidence>
<reference evidence="1" key="1">
    <citation type="journal article" date="2020" name="mSystems">
        <title>Genome- and Community-Level Interaction Insights into Carbon Utilization and Element Cycling Functions of Hydrothermarchaeota in Hydrothermal Sediment.</title>
        <authorList>
            <person name="Zhou Z."/>
            <person name="Liu Y."/>
            <person name="Xu W."/>
            <person name="Pan J."/>
            <person name="Luo Z.H."/>
            <person name="Li M."/>
        </authorList>
    </citation>
    <scope>NUCLEOTIDE SEQUENCE [LARGE SCALE GENOMIC DNA]</scope>
    <source>
        <strain evidence="1">SpSt-732</strain>
    </source>
</reference>
<accession>A0A7C4FAT1</accession>
<proteinExistence type="predicted"/>
<dbReference type="Pfam" id="PF09970">
    <property type="entry name" value="DUF2204"/>
    <property type="match status" value="1"/>
</dbReference>
<gene>
    <name evidence="1" type="ORF">ENV14_02960</name>
</gene>